<dbReference type="InterPro" id="IPR050596">
    <property type="entry name" value="AspAT/PAT-like"/>
</dbReference>
<sequence length="401" mass="43623">MTYRVKVSERGSGAPSSPIRKLVPLADGAKSKGRHVYHLNIGQPDIPTPEPMLHAAQEYKGPVLSYGPSGGLPEFINALAGYYESCAISLRKNQILATTAASEALLFALAAVTDPGDQVLIPDPLYANYLGFAAILGVTVTPAVCSPEDGYKIPPPEILDKLCGPRCKAMLLCNPGNPTGRVTSSDELRAIGDWAKARNIFLIGDECYREFCYEGSAPPSVLNLEGCEDLTIMTDSISKRFSACGARVGCLVSRNEEVMATVMKFAQARLCPPTLGQLMGIKAFTETPPSYYQKIIDTYRERRDLLCEKLSEMPGVSYRKPEGAFYIMATLPVSDSEDFTRWMLTDFHLNNKTVMVAPGAGFYATKGLGAKEVRIAYVLELVHLETAMKVLAAGLRAFSDR</sequence>
<feature type="domain" description="Aminotransferase class I/classII large" evidence="7">
    <location>
        <begin position="35"/>
        <end position="377"/>
    </location>
</feature>
<dbReference type="GO" id="GO:0006520">
    <property type="term" value="P:amino acid metabolic process"/>
    <property type="evidence" value="ECO:0007669"/>
    <property type="project" value="InterPro"/>
</dbReference>
<proteinExistence type="inferred from homology"/>
<dbReference type="InterPro" id="IPR004838">
    <property type="entry name" value="NHTrfase_class1_PyrdxlP-BS"/>
</dbReference>
<dbReference type="InterPro" id="IPR015421">
    <property type="entry name" value="PyrdxlP-dep_Trfase_major"/>
</dbReference>
<dbReference type="GO" id="GO:0030170">
    <property type="term" value="F:pyridoxal phosphate binding"/>
    <property type="evidence" value="ECO:0007669"/>
    <property type="project" value="InterPro"/>
</dbReference>
<comment type="cofactor">
    <cofactor evidence="1 6">
        <name>pyridoxal 5'-phosphate</name>
        <dbReference type="ChEBI" id="CHEBI:597326"/>
    </cofactor>
</comment>
<gene>
    <name evidence="8" type="ORF">KJ970_16170</name>
</gene>
<dbReference type="PANTHER" id="PTHR46383">
    <property type="entry name" value="ASPARTATE AMINOTRANSFERASE"/>
    <property type="match status" value="1"/>
</dbReference>
<name>A0A948RZE7_UNCEI</name>
<evidence type="ECO:0000256" key="5">
    <source>
        <dbReference type="ARBA" id="ARBA00022898"/>
    </source>
</evidence>
<evidence type="ECO:0000256" key="6">
    <source>
        <dbReference type="RuleBase" id="RU000481"/>
    </source>
</evidence>
<dbReference type="SUPFAM" id="SSF53383">
    <property type="entry name" value="PLP-dependent transferases"/>
    <property type="match status" value="1"/>
</dbReference>
<evidence type="ECO:0000259" key="7">
    <source>
        <dbReference type="Pfam" id="PF00155"/>
    </source>
</evidence>
<keyword evidence="5" id="KW-0663">Pyridoxal phosphate</keyword>
<dbReference type="CDD" id="cd00609">
    <property type="entry name" value="AAT_like"/>
    <property type="match status" value="1"/>
</dbReference>
<comment type="caution">
    <text evidence="8">The sequence shown here is derived from an EMBL/GenBank/DDBJ whole genome shotgun (WGS) entry which is preliminary data.</text>
</comment>
<dbReference type="NCBIfam" id="NF005744">
    <property type="entry name" value="PRK07568.1"/>
    <property type="match status" value="1"/>
</dbReference>
<accession>A0A948RZE7</accession>
<comment type="similarity">
    <text evidence="2 6">Belongs to the class-I pyridoxal-phosphate-dependent aminotransferase family.</text>
</comment>
<dbReference type="EMBL" id="JAHJDP010000092">
    <property type="protein sequence ID" value="MBU2692458.1"/>
    <property type="molecule type" value="Genomic_DNA"/>
</dbReference>
<evidence type="ECO:0000256" key="1">
    <source>
        <dbReference type="ARBA" id="ARBA00001933"/>
    </source>
</evidence>
<dbReference type="Proteomes" id="UP000777784">
    <property type="component" value="Unassembled WGS sequence"/>
</dbReference>
<keyword evidence="3 6" id="KW-0032">Aminotransferase</keyword>
<evidence type="ECO:0000256" key="4">
    <source>
        <dbReference type="ARBA" id="ARBA00022679"/>
    </source>
</evidence>
<dbReference type="EC" id="2.6.1.-" evidence="6"/>
<evidence type="ECO:0000256" key="2">
    <source>
        <dbReference type="ARBA" id="ARBA00007441"/>
    </source>
</evidence>
<dbReference type="PROSITE" id="PS00105">
    <property type="entry name" value="AA_TRANSFER_CLASS_1"/>
    <property type="match status" value="1"/>
</dbReference>
<reference evidence="8" key="1">
    <citation type="submission" date="2021-05" db="EMBL/GenBank/DDBJ databases">
        <title>Energy efficiency and biological interactions define the core microbiome of deep oligotrophic groundwater.</title>
        <authorList>
            <person name="Mehrshad M."/>
            <person name="Lopez-Fernandez M."/>
            <person name="Bell E."/>
            <person name="Bernier-Latmani R."/>
            <person name="Bertilsson S."/>
            <person name="Dopson M."/>
        </authorList>
    </citation>
    <scope>NUCLEOTIDE SEQUENCE</scope>
    <source>
        <strain evidence="8">Modern_marine.mb.64</strain>
    </source>
</reference>
<dbReference type="InterPro" id="IPR015422">
    <property type="entry name" value="PyrdxlP-dep_Trfase_small"/>
</dbReference>
<dbReference type="GO" id="GO:0008483">
    <property type="term" value="F:transaminase activity"/>
    <property type="evidence" value="ECO:0007669"/>
    <property type="project" value="UniProtKB-KW"/>
</dbReference>
<dbReference type="Gene3D" id="3.40.640.10">
    <property type="entry name" value="Type I PLP-dependent aspartate aminotransferase-like (Major domain)"/>
    <property type="match status" value="1"/>
</dbReference>
<dbReference type="Pfam" id="PF00155">
    <property type="entry name" value="Aminotran_1_2"/>
    <property type="match status" value="1"/>
</dbReference>
<evidence type="ECO:0000313" key="9">
    <source>
        <dbReference type="Proteomes" id="UP000777784"/>
    </source>
</evidence>
<evidence type="ECO:0000313" key="8">
    <source>
        <dbReference type="EMBL" id="MBU2692458.1"/>
    </source>
</evidence>
<dbReference type="Gene3D" id="3.90.1150.10">
    <property type="entry name" value="Aspartate Aminotransferase, domain 1"/>
    <property type="match status" value="1"/>
</dbReference>
<keyword evidence="4 6" id="KW-0808">Transferase</keyword>
<organism evidence="8 9">
    <name type="scientific">Eiseniibacteriota bacterium</name>
    <dbReference type="NCBI Taxonomy" id="2212470"/>
    <lineage>
        <taxon>Bacteria</taxon>
        <taxon>Candidatus Eiseniibacteriota</taxon>
    </lineage>
</organism>
<protein>
    <recommendedName>
        <fullName evidence="6">Aminotransferase</fullName>
        <ecNumber evidence="6">2.6.1.-</ecNumber>
    </recommendedName>
</protein>
<dbReference type="InterPro" id="IPR004839">
    <property type="entry name" value="Aminotransferase_I/II_large"/>
</dbReference>
<evidence type="ECO:0000256" key="3">
    <source>
        <dbReference type="ARBA" id="ARBA00022576"/>
    </source>
</evidence>
<dbReference type="AlphaFoldDB" id="A0A948RZE7"/>
<dbReference type="InterPro" id="IPR015424">
    <property type="entry name" value="PyrdxlP-dep_Trfase"/>
</dbReference>